<evidence type="ECO:0000256" key="2">
    <source>
        <dbReference type="PROSITE-ProRule" id="PRU00284"/>
    </source>
</evidence>
<reference evidence="5" key="1">
    <citation type="submission" date="2020-02" db="EMBL/GenBank/DDBJ databases">
        <authorList>
            <person name="Shen X.-R."/>
            <person name="Zhang Y.-X."/>
        </authorList>
    </citation>
    <scope>NUCLEOTIDE SEQUENCE</scope>
    <source>
        <strain evidence="5">SYP-B3998</strain>
    </source>
</reference>
<keyword evidence="1 2" id="KW-0807">Transducer</keyword>
<keyword evidence="3" id="KW-0472">Membrane</keyword>
<dbReference type="PROSITE" id="PS50111">
    <property type="entry name" value="CHEMOTAXIS_TRANSDUC_2"/>
    <property type="match status" value="1"/>
</dbReference>
<dbReference type="GO" id="GO:0016020">
    <property type="term" value="C:membrane"/>
    <property type="evidence" value="ECO:0007669"/>
    <property type="project" value="InterPro"/>
</dbReference>
<dbReference type="PANTHER" id="PTHR32089:SF112">
    <property type="entry name" value="LYSOZYME-LIKE PROTEIN-RELATED"/>
    <property type="match status" value="1"/>
</dbReference>
<dbReference type="SUPFAM" id="SSF103190">
    <property type="entry name" value="Sensory domain-like"/>
    <property type="match status" value="1"/>
</dbReference>
<evidence type="ECO:0000313" key="5">
    <source>
        <dbReference type="EMBL" id="NEW05014.1"/>
    </source>
</evidence>
<organism evidence="5">
    <name type="scientific">Paenibacillus sp. SYP-B3998</name>
    <dbReference type="NCBI Taxonomy" id="2678564"/>
    <lineage>
        <taxon>Bacteria</taxon>
        <taxon>Bacillati</taxon>
        <taxon>Bacillota</taxon>
        <taxon>Bacilli</taxon>
        <taxon>Bacillales</taxon>
        <taxon>Paenibacillaceae</taxon>
        <taxon>Paenibacillus</taxon>
    </lineage>
</organism>
<dbReference type="Pfam" id="PF00015">
    <property type="entry name" value="MCPsignal"/>
    <property type="match status" value="1"/>
</dbReference>
<dbReference type="Gene3D" id="1.10.287.950">
    <property type="entry name" value="Methyl-accepting chemotaxis protein"/>
    <property type="match status" value="1"/>
</dbReference>
<feature type="domain" description="Methyl-accepting transducer" evidence="4">
    <location>
        <begin position="302"/>
        <end position="538"/>
    </location>
</feature>
<dbReference type="CDD" id="cd06225">
    <property type="entry name" value="HAMP"/>
    <property type="match status" value="1"/>
</dbReference>
<dbReference type="PANTHER" id="PTHR32089">
    <property type="entry name" value="METHYL-ACCEPTING CHEMOTAXIS PROTEIN MCPB"/>
    <property type="match status" value="1"/>
</dbReference>
<dbReference type="AlphaFoldDB" id="A0A6G3ZTI4"/>
<dbReference type="SMART" id="SM00283">
    <property type="entry name" value="MA"/>
    <property type="match status" value="1"/>
</dbReference>
<accession>A0A6G3ZTI4</accession>
<dbReference type="InterPro" id="IPR029151">
    <property type="entry name" value="Sensor-like_sf"/>
</dbReference>
<dbReference type="Gene3D" id="6.10.340.10">
    <property type="match status" value="1"/>
</dbReference>
<dbReference type="InterPro" id="IPR004089">
    <property type="entry name" value="MCPsignal_dom"/>
</dbReference>
<sequence>MFRWVTWIRKKLIMRIVAAVMVVILALSAGYIIMELRNAKKAATEAIASYGIRLSQSYAGQLDKNKVQQFLKEGKENDLYWSLREELDQYRTKIGALYVYLVRIDNNQKPLIMIDGQPKGSDSASPINEVTDMPAKSIEALLKGESSSSPLIDNPKYGTYLSTYAPVMGPDGKMIAILGIDTAAGVTESIASSVIRGNMPLYLLMLVLTLAGLGLLTLLVSRALQPLQWIVAGAERMATGDLLEANRLLTEHPVRSIDEIGAVYQAMIKMSGNINGILRTIVSNVSHTSDQFVASTERFTKEAHHLLAMNAEVNECVQTVAEGASTQQSSTDESARSMEEMASAIQRISEAALTVSDASGLVLHRAESGKVIIHNMNGQITLITSATDEAIRRASSLRSHSEEIGVAIHAISDIAEQTKLLALNASIEAARAGEHGAGFSVVAGEVRKLADNASNSALLIASLLQNIHQESLRISEAMDNGMNEIRTGAALSKQAEESFTHIVEQFRFVAEQIQDISSATEEMSAGAEEVTASVIGIAHIAKTSSVGTQNIHELTHKQLKVAQDIADSATTLSGLTDEMRKSIQQINV</sequence>
<comment type="caution">
    <text evidence="5">The sequence shown here is derived from an EMBL/GenBank/DDBJ whole genome shotgun (WGS) entry which is preliminary data.</text>
</comment>
<keyword evidence="3" id="KW-1133">Transmembrane helix</keyword>
<dbReference type="GO" id="GO:0007165">
    <property type="term" value="P:signal transduction"/>
    <property type="evidence" value="ECO:0007669"/>
    <property type="project" value="UniProtKB-KW"/>
</dbReference>
<evidence type="ECO:0000259" key="4">
    <source>
        <dbReference type="PROSITE" id="PS50111"/>
    </source>
</evidence>
<dbReference type="RefSeq" id="WP_163940993.1">
    <property type="nucleotide sequence ID" value="NZ_JAAIKC010000001.1"/>
</dbReference>
<keyword evidence="3" id="KW-0812">Transmembrane</keyword>
<name>A0A6G3ZTI4_9BACL</name>
<gene>
    <name evidence="5" type="ORF">GK047_03140</name>
</gene>
<dbReference type="EMBL" id="JAAIKC010000001">
    <property type="protein sequence ID" value="NEW05014.1"/>
    <property type="molecule type" value="Genomic_DNA"/>
</dbReference>
<feature type="transmembrane region" description="Helical" evidence="3">
    <location>
        <begin position="12"/>
        <end position="34"/>
    </location>
</feature>
<protein>
    <submittedName>
        <fullName evidence="5">Methyl-accepting chemotaxis protein</fullName>
    </submittedName>
</protein>
<evidence type="ECO:0000256" key="3">
    <source>
        <dbReference type="SAM" id="Phobius"/>
    </source>
</evidence>
<evidence type="ECO:0000256" key="1">
    <source>
        <dbReference type="ARBA" id="ARBA00023224"/>
    </source>
</evidence>
<proteinExistence type="predicted"/>
<dbReference type="SUPFAM" id="SSF58104">
    <property type="entry name" value="Methyl-accepting chemotaxis protein (MCP) signaling domain"/>
    <property type="match status" value="1"/>
</dbReference>